<sequence length="140" mass="14984">MTEIVDITEISESSLLSEESSLLSASATAVAPAHLAAAALAHLATHMQTRCPRSAALAVMLLERLAVDERADAHLRTHARQLADVLERDPLLETPVSDAQATRAEPREPYGSRDSSRNEPYSPSPRPSHAAPLTTAEAVQ</sequence>
<dbReference type="OrthoDB" id="9981838at2"/>
<feature type="compositionally biased region" description="Basic and acidic residues" evidence="1">
    <location>
        <begin position="104"/>
        <end position="117"/>
    </location>
</feature>
<dbReference type="Proteomes" id="UP000480275">
    <property type="component" value="Unassembled WGS sequence"/>
</dbReference>
<evidence type="ECO:0000313" key="3">
    <source>
        <dbReference type="Proteomes" id="UP000480275"/>
    </source>
</evidence>
<dbReference type="AlphaFoldDB" id="A0A6L5JSZ7"/>
<evidence type="ECO:0000256" key="1">
    <source>
        <dbReference type="SAM" id="MobiDB-lite"/>
    </source>
</evidence>
<accession>A0A6L5JSZ7</accession>
<organism evidence="2 3">
    <name type="scientific">Rhodocyclus tenuis</name>
    <name type="common">Rhodospirillum tenue</name>
    <dbReference type="NCBI Taxonomy" id="1066"/>
    <lineage>
        <taxon>Bacteria</taxon>
        <taxon>Pseudomonadati</taxon>
        <taxon>Pseudomonadota</taxon>
        <taxon>Betaproteobacteria</taxon>
        <taxon>Rhodocyclales</taxon>
        <taxon>Rhodocyclaceae</taxon>
        <taxon>Rhodocyclus</taxon>
    </lineage>
</organism>
<dbReference type="EMBL" id="WIXJ01000001">
    <property type="protein sequence ID" value="MQY50276.1"/>
    <property type="molecule type" value="Genomic_DNA"/>
</dbReference>
<feature type="region of interest" description="Disordered" evidence="1">
    <location>
        <begin position="83"/>
        <end position="140"/>
    </location>
</feature>
<protein>
    <submittedName>
        <fullName evidence="2">Uncharacterized protein</fullName>
    </submittedName>
</protein>
<proteinExistence type="predicted"/>
<name>A0A6L5JSZ7_RHOTE</name>
<gene>
    <name evidence="2" type="ORF">GHK24_00560</name>
</gene>
<evidence type="ECO:0000313" key="2">
    <source>
        <dbReference type="EMBL" id="MQY50276.1"/>
    </source>
</evidence>
<reference evidence="2 3" key="1">
    <citation type="submission" date="2019-10" db="EMBL/GenBank/DDBJ databases">
        <title>Whole-genome sequence of the purple nonsulfur photosynthetic bacterium Rhodocyclus tenuis.</title>
        <authorList>
            <person name="Kyndt J.A."/>
            <person name="Meyer T.E."/>
        </authorList>
    </citation>
    <scope>NUCLEOTIDE SEQUENCE [LARGE SCALE GENOMIC DNA]</scope>
    <source>
        <strain evidence="2 3">DSM 110</strain>
    </source>
</reference>
<comment type="caution">
    <text evidence="2">The sequence shown here is derived from an EMBL/GenBank/DDBJ whole genome shotgun (WGS) entry which is preliminary data.</text>
</comment>